<dbReference type="EMBL" id="VNJJ01000004">
    <property type="protein sequence ID" value="TVY01253.1"/>
    <property type="molecule type" value="Genomic_DNA"/>
</dbReference>
<dbReference type="PANTHER" id="PTHR12526">
    <property type="entry name" value="GLYCOSYLTRANSFERASE"/>
    <property type="match status" value="1"/>
</dbReference>
<comment type="caution">
    <text evidence="3">The sequence shown here is derived from an EMBL/GenBank/DDBJ whole genome shotgun (WGS) entry which is preliminary data.</text>
</comment>
<reference evidence="3 4" key="1">
    <citation type="submission" date="2019-07" db="EMBL/GenBank/DDBJ databases">
        <authorList>
            <person name="Kim J."/>
        </authorList>
    </citation>
    <scope>NUCLEOTIDE SEQUENCE [LARGE SCALE GENOMIC DNA]</scope>
    <source>
        <strain evidence="3 4">G13</strain>
    </source>
</reference>
<accession>A0A559JN06</accession>
<dbReference type="Pfam" id="PF00534">
    <property type="entry name" value="Glycos_transf_1"/>
    <property type="match status" value="1"/>
</dbReference>
<dbReference type="SUPFAM" id="SSF53756">
    <property type="entry name" value="UDP-Glycosyltransferase/glycogen phosphorylase"/>
    <property type="match status" value="1"/>
</dbReference>
<dbReference type="Pfam" id="PF13439">
    <property type="entry name" value="Glyco_transf_4"/>
    <property type="match status" value="1"/>
</dbReference>
<keyword evidence="4" id="KW-1185">Reference proteome</keyword>
<protein>
    <submittedName>
        <fullName evidence="3">Glycosyltransferase</fullName>
    </submittedName>
</protein>
<dbReference type="OrthoDB" id="9814612at2"/>
<evidence type="ECO:0000313" key="3">
    <source>
        <dbReference type="EMBL" id="TVY01253.1"/>
    </source>
</evidence>
<feature type="domain" description="Glycosyl transferase family 1" evidence="1">
    <location>
        <begin position="178"/>
        <end position="339"/>
    </location>
</feature>
<dbReference type="CDD" id="cd03811">
    <property type="entry name" value="GT4_GT28_WabH-like"/>
    <property type="match status" value="1"/>
</dbReference>
<dbReference type="AlphaFoldDB" id="A0A559JN06"/>
<dbReference type="InterPro" id="IPR001296">
    <property type="entry name" value="Glyco_trans_1"/>
</dbReference>
<evidence type="ECO:0000313" key="4">
    <source>
        <dbReference type="Proteomes" id="UP000316330"/>
    </source>
</evidence>
<sequence>MDKGKINVMFVTHSDKKGGAEQSLIHLMNHLDASKYRIYLLSPANTSYLHEIKAEYEHFPLRLNSIKKKVGFGYLETVLRIKAFAKNKQIDIIHANGWRAPWYAAPLKYLTDCKLVWHHRDYSQSGMFNRVLPRFFDQVICISQFVANSIRGDNKTVIYNGVDPDSVAPGKNRAFMQDGTLVIGMFGRIVEWKRYHLAIEAAKRLTDSGRRSWKLLIVGDTSVDGSEQYLQEMNGKVAEYGLEHQVVFHGYSDKPLELMKECDLTINFSLNEPFGRVIIESMLAHTPVVVADSGGAPEIVRRAHGGFIVKDGDAEELCSTIARFYDKSVDYEELSNQGYTGVLNNFNMNAIARHVEDAYDLMRAYQAEPVMGVKQ</sequence>
<evidence type="ECO:0000259" key="1">
    <source>
        <dbReference type="Pfam" id="PF00534"/>
    </source>
</evidence>
<feature type="domain" description="Glycosyltransferase subfamily 4-like N-terminal" evidence="2">
    <location>
        <begin position="18"/>
        <end position="165"/>
    </location>
</feature>
<evidence type="ECO:0000259" key="2">
    <source>
        <dbReference type="Pfam" id="PF13439"/>
    </source>
</evidence>
<name>A0A559JN06_9BACL</name>
<dbReference type="Gene3D" id="3.40.50.2000">
    <property type="entry name" value="Glycogen Phosphorylase B"/>
    <property type="match status" value="2"/>
</dbReference>
<proteinExistence type="predicted"/>
<dbReference type="InterPro" id="IPR028098">
    <property type="entry name" value="Glyco_trans_4-like_N"/>
</dbReference>
<dbReference type="RefSeq" id="WP_144700401.1">
    <property type="nucleotide sequence ID" value="NZ_VNJJ01000004.1"/>
</dbReference>
<dbReference type="Proteomes" id="UP000316330">
    <property type="component" value="Unassembled WGS sequence"/>
</dbReference>
<organism evidence="3 4">
    <name type="scientific">Cohnella terricola</name>
    <dbReference type="NCBI Taxonomy" id="1289167"/>
    <lineage>
        <taxon>Bacteria</taxon>
        <taxon>Bacillati</taxon>
        <taxon>Bacillota</taxon>
        <taxon>Bacilli</taxon>
        <taxon>Bacillales</taxon>
        <taxon>Paenibacillaceae</taxon>
        <taxon>Cohnella</taxon>
    </lineage>
</organism>
<gene>
    <name evidence="3" type="ORF">FPZ45_08885</name>
</gene>
<keyword evidence="3" id="KW-0808">Transferase</keyword>
<dbReference type="GO" id="GO:0016757">
    <property type="term" value="F:glycosyltransferase activity"/>
    <property type="evidence" value="ECO:0007669"/>
    <property type="project" value="InterPro"/>
</dbReference>